<dbReference type="RefSeq" id="WP_167372148.1">
    <property type="nucleotide sequence ID" value="NZ_CP070609.1"/>
</dbReference>
<accession>A0A1H4M3A1</accession>
<reference evidence="2" key="1">
    <citation type="submission" date="2016-10" db="EMBL/GenBank/DDBJ databases">
        <authorList>
            <person name="Varghese N."/>
            <person name="Submissions S."/>
        </authorList>
    </citation>
    <scope>NUCLEOTIDE SEQUENCE [LARGE SCALE GENOMIC DNA]</scope>
    <source>
        <strain evidence="2">DSM 44498</strain>
    </source>
</reference>
<dbReference type="AlphaFoldDB" id="A0A1H4M3A1"/>
<organism evidence="1 2">
    <name type="scientific">Rhodococcus koreensis</name>
    <dbReference type="NCBI Taxonomy" id="99653"/>
    <lineage>
        <taxon>Bacteria</taxon>
        <taxon>Bacillati</taxon>
        <taxon>Actinomycetota</taxon>
        <taxon>Actinomycetes</taxon>
        <taxon>Mycobacteriales</taxon>
        <taxon>Nocardiaceae</taxon>
        <taxon>Rhodococcus</taxon>
    </lineage>
</organism>
<proteinExistence type="predicted"/>
<dbReference type="Proteomes" id="UP000183561">
    <property type="component" value="Unassembled WGS sequence"/>
</dbReference>
<keyword evidence="2" id="KW-1185">Reference proteome</keyword>
<sequence length="55" mass="6234">MIHQEIREWVAELMKLDIATASPGELAKLDAMTALAERQYVQQLLSLHEFRPLAG</sequence>
<evidence type="ECO:0000313" key="2">
    <source>
        <dbReference type="Proteomes" id="UP000183561"/>
    </source>
</evidence>
<protein>
    <submittedName>
        <fullName evidence="1">Uncharacterized protein</fullName>
    </submittedName>
</protein>
<gene>
    <name evidence="1" type="ORF">SAMN04490239_1610</name>
</gene>
<dbReference type="EMBL" id="FNSV01000005">
    <property type="protein sequence ID" value="SEB77519.1"/>
    <property type="molecule type" value="Genomic_DNA"/>
</dbReference>
<name>A0A1H4M3A1_9NOCA</name>
<evidence type="ECO:0000313" key="1">
    <source>
        <dbReference type="EMBL" id="SEB77519.1"/>
    </source>
</evidence>